<feature type="transmembrane region" description="Helical" evidence="2">
    <location>
        <begin position="98"/>
        <end position="118"/>
    </location>
</feature>
<evidence type="ECO:0000313" key="3">
    <source>
        <dbReference type="EMBL" id="CDW72542.1"/>
    </source>
</evidence>
<feature type="region of interest" description="Disordered" evidence="1">
    <location>
        <begin position="244"/>
        <end position="277"/>
    </location>
</feature>
<dbReference type="Proteomes" id="UP000039865">
    <property type="component" value="Unassembled WGS sequence"/>
</dbReference>
<reference evidence="3 4" key="1">
    <citation type="submission" date="2014-06" db="EMBL/GenBank/DDBJ databases">
        <authorList>
            <person name="Swart Estienne"/>
        </authorList>
    </citation>
    <scope>NUCLEOTIDE SEQUENCE [LARGE SCALE GENOMIC DNA]</scope>
    <source>
        <strain evidence="3 4">130c</strain>
    </source>
</reference>
<keyword evidence="2" id="KW-0472">Membrane</keyword>
<proteinExistence type="predicted"/>
<evidence type="ECO:0000256" key="2">
    <source>
        <dbReference type="SAM" id="Phobius"/>
    </source>
</evidence>
<keyword evidence="2" id="KW-0812">Transmembrane</keyword>
<feature type="transmembrane region" description="Helical" evidence="2">
    <location>
        <begin position="61"/>
        <end position="78"/>
    </location>
</feature>
<protein>
    <submittedName>
        <fullName evidence="3">Uncharacterized protein</fullName>
    </submittedName>
</protein>
<dbReference type="OrthoDB" id="10419644at2759"/>
<feature type="compositionally biased region" description="Polar residues" evidence="1">
    <location>
        <begin position="263"/>
        <end position="277"/>
    </location>
</feature>
<evidence type="ECO:0000313" key="4">
    <source>
        <dbReference type="Proteomes" id="UP000039865"/>
    </source>
</evidence>
<feature type="transmembrane region" description="Helical" evidence="2">
    <location>
        <begin position="169"/>
        <end position="186"/>
    </location>
</feature>
<sequence length="277" mass="30973">MSGNNQTAGSTAQYTSLRSEIMSMGGVTSLQPQNNETFFGVLPIAENGIMGSLTLKSSMKIFTFIDVILGVFFLMFLIQEVILEWAYFNIGGPHYFLTAHYLMRVAHLPIGIIGLMGLQKQDVVLGRAYYHLNLVQLAIFPALGLLSTFDMCKSYVYYEPCKNIFTTNAAITVLRLLYFFYVSYLAKSYYRRIERGELILVNHGRSIVELINQVQNNQAQRGRDIELVAVQGVAMAEGKIIPPGGQLEDIELPSTKQTKKGNDNNGNYNQQIDSLDA</sequence>
<organism evidence="3 4">
    <name type="scientific">Stylonychia lemnae</name>
    <name type="common">Ciliate</name>
    <dbReference type="NCBI Taxonomy" id="5949"/>
    <lineage>
        <taxon>Eukaryota</taxon>
        <taxon>Sar</taxon>
        <taxon>Alveolata</taxon>
        <taxon>Ciliophora</taxon>
        <taxon>Intramacronucleata</taxon>
        <taxon>Spirotrichea</taxon>
        <taxon>Stichotrichia</taxon>
        <taxon>Sporadotrichida</taxon>
        <taxon>Oxytrichidae</taxon>
        <taxon>Stylonychinae</taxon>
        <taxon>Stylonychia</taxon>
    </lineage>
</organism>
<dbReference type="InParanoid" id="A0A077ZRN3"/>
<feature type="transmembrane region" description="Helical" evidence="2">
    <location>
        <begin position="130"/>
        <end position="149"/>
    </location>
</feature>
<name>A0A077ZRN3_STYLE</name>
<evidence type="ECO:0000256" key="1">
    <source>
        <dbReference type="SAM" id="MobiDB-lite"/>
    </source>
</evidence>
<keyword evidence="2" id="KW-1133">Transmembrane helix</keyword>
<dbReference type="EMBL" id="CCKQ01001435">
    <property type="protein sequence ID" value="CDW72542.1"/>
    <property type="molecule type" value="Genomic_DNA"/>
</dbReference>
<gene>
    <name evidence="3" type="primary">Contig15721.g16752</name>
    <name evidence="3" type="ORF">STYLEM_1504</name>
</gene>
<dbReference type="AlphaFoldDB" id="A0A077ZRN3"/>
<accession>A0A077ZRN3</accession>
<keyword evidence="4" id="KW-1185">Reference proteome</keyword>